<dbReference type="EMBL" id="VTOX01000011">
    <property type="protein sequence ID" value="NKE68577.1"/>
    <property type="molecule type" value="Genomic_DNA"/>
</dbReference>
<comment type="caution">
    <text evidence="2">The sequence shown here is derived from an EMBL/GenBank/DDBJ whole genome shotgun (WGS) entry which is preliminary data.</text>
</comment>
<evidence type="ECO:0000313" key="2">
    <source>
        <dbReference type="EMBL" id="NKE68577.1"/>
    </source>
</evidence>
<proteinExistence type="predicted"/>
<dbReference type="AlphaFoldDB" id="A0A7X6DJY7"/>
<protein>
    <submittedName>
        <fullName evidence="2">DUF4148 domain-containing protein</fullName>
    </submittedName>
</protein>
<feature type="chain" id="PRO_5030710997" evidence="1">
    <location>
        <begin position="21"/>
        <end position="115"/>
    </location>
</feature>
<dbReference type="Proteomes" id="UP000521868">
    <property type="component" value="Unassembled WGS sequence"/>
</dbReference>
<sequence>MNRNSVFALVLAAAATTAFADDITIDTTPFVSTRTRAEVQAQLQQRGPNVWSTQYNPLAHFSAQRSRADVVAEYLASRREVAALTAEDSGSAFLVRNRDARAQAVRLAGQPTQAQ</sequence>
<dbReference type="RefSeq" id="WP_168109706.1">
    <property type="nucleotide sequence ID" value="NZ_VTOX01000011.1"/>
</dbReference>
<keyword evidence="3" id="KW-1185">Reference proteome</keyword>
<reference evidence="2 3" key="1">
    <citation type="journal article" date="2020" name="Nature">
        <title>Bacterial chemolithoautotrophy via manganese oxidation.</title>
        <authorList>
            <person name="Yu H."/>
            <person name="Leadbetter J.R."/>
        </authorList>
    </citation>
    <scope>NUCLEOTIDE SEQUENCE [LARGE SCALE GENOMIC DNA]</scope>
    <source>
        <strain evidence="2 3">RBP-1</strain>
    </source>
</reference>
<accession>A0A7X6DJY7</accession>
<evidence type="ECO:0000256" key="1">
    <source>
        <dbReference type="SAM" id="SignalP"/>
    </source>
</evidence>
<gene>
    <name evidence="2" type="ORF">RAMLITH_22410</name>
</gene>
<feature type="signal peptide" evidence="1">
    <location>
        <begin position="1"/>
        <end position="20"/>
    </location>
</feature>
<dbReference type="InterPro" id="IPR025421">
    <property type="entry name" value="DUF4148"/>
</dbReference>
<evidence type="ECO:0000313" key="3">
    <source>
        <dbReference type="Proteomes" id="UP000521868"/>
    </source>
</evidence>
<keyword evidence="1" id="KW-0732">Signal</keyword>
<name>A0A7X6DJY7_9BURK</name>
<dbReference type="Pfam" id="PF13663">
    <property type="entry name" value="DUF4148"/>
    <property type="match status" value="1"/>
</dbReference>
<organism evidence="2 3">
    <name type="scientific">Ramlibacter lithotrophicus</name>
    <dbReference type="NCBI Taxonomy" id="2606681"/>
    <lineage>
        <taxon>Bacteria</taxon>
        <taxon>Pseudomonadati</taxon>
        <taxon>Pseudomonadota</taxon>
        <taxon>Betaproteobacteria</taxon>
        <taxon>Burkholderiales</taxon>
        <taxon>Comamonadaceae</taxon>
        <taxon>Ramlibacter</taxon>
    </lineage>
</organism>